<organism evidence="2">
    <name type="scientific">Rhizophora mucronata</name>
    <name type="common">Asiatic mangrove</name>
    <dbReference type="NCBI Taxonomy" id="61149"/>
    <lineage>
        <taxon>Eukaryota</taxon>
        <taxon>Viridiplantae</taxon>
        <taxon>Streptophyta</taxon>
        <taxon>Embryophyta</taxon>
        <taxon>Tracheophyta</taxon>
        <taxon>Spermatophyta</taxon>
        <taxon>Magnoliopsida</taxon>
        <taxon>eudicotyledons</taxon>
        <taxon>Gunneridae</taxon>
        <taxon>Pentapetalae</taxon>
        <taxon>rosids</taxon>
        <taxon>fabids</taxon>
        <taxon>Malpighiales</taxon>
        <taxon>Rhizophoraceae</taxon>
        <taxon>Rhizophora</taxon>
    </lineage>
</organism>
<dbReference type="AlphaFoldDB" id="A0A2P2QS09"/>
<feature type="signal peptide" evidence="1">
    <location>
        <begin position="1"/>
        <end position="27"/>
    </location>
</feature>
<name>A0A2P2QS09_RHIMU</name>
<feature type="chain" id="PRO_5015123690" evidence="1">
    <location>
        <begin position="28"/>
        <end position="71"/>
    </location>
</feature>
<protein>
    <submittedName>
        <fullName evidence="2">Uncharacterized protein</fullName>
    </submittedName>
</protein>
<dbReference type="EMBL" id="GGEC01089306">
    <property type="protein sequence ID" value="MBX69790.1"/>
    <property type="molecule type" value="Transcribed_RNA"/>
</dbReference>
<reference evidence="2" key="1">
    <citation type="submission" date="2018-02" db="EMBL/GenBank/DDBJ databases">
        <title>Rhizophora mucronata_Transcriptome.</title>
        <authorList>
            <person name="Meera S.P."/>
            <person name="Sreeshan A."/>
            <person name="Augustine A."/>
        </authorList>
    </citation>
    <scope>NUCLEOTIDE SEQUENCE</scope>
    <source>
        <tissue evidence="2">Leaf</tissue>
    </source>
</reference>
<proteinExistence type="predicted"/>
<accession>A0A2P2QS09</accession>
<evidence type="ECO:0000313" key="2">
    <source>
        <dbReference type="EMBL" id="MBX69790.1"/>
    </source>
</evidence>
<keyword evidence="1" id="KW-0732">Signal</keyword>
<sequence>MTMEFLTLRNILFLLMLVLSFPGQLLSANHSRRLLYRPLRLLASILRKRCSLMTASAIYSLQNAWVCTLCG</sequence>
<evidence type="ECO:0000256" key="1">
    <source>
        <dbReference type="SAM" id="SignalP"/>
    </source>
</evidence>